<feature type="region of interest" description="Disordered" evidence="2">
    <location>
        <begin position="1"/>
        <end position="25"/>
    </location>
</feature>
<accession>A0A3B1E674</accession>
<dbReference type="EMBL" id="UOGK01000590">
    <property type="protein sequence ID" value="VAX41775.1"/>
    <property type="molecule type" value="Genomic_DNA"/>
</dbReference>
<feature type="coiled-coil region" evidence="1">
    <location>
        <begin position="187"/>
        <end position="228"/>
    </location>
</feature>
<evidence type="ECO:0000256" key="1">
    <source>
        <dbReference type="SAM" id="Coils"/>
    </source>
</evidence>
<organism evidence="4">
    <name type="scientific">hydrothermal vent metagenome</name>
    <dbReference type="NCBI Taxonomy" id="652676"/>
    <lineage>
        <taxon>unclassified sequences</taxon>
        <taxon>metagenomes</taxon>
        <taxon>ecological metagenomes</taxon>
    </lineage>
</organism>
<feature type="transmembrane region" description="Helical" evidence="3">
    <location>
        <begin position="295"/>
        <end position="314"/>
    </location>
</feature>
<protein>
    <submittedName>
        <fullName evidence="4">Uncharacterized protein</fullName>
    </submittedName>
</protein>
<reference evidence="4" key="1">
    <citation type="submission" date="2018-06" db="EMBL/GenBank/DDBJ databases">
        <authorList>
            <person name="Zhirakovskaya E."/>
        </authorList>
    </citation>
    <scope>NUCLEOTIDE SEQUENCE</scope>
</reference>
<dbReference type="AlphaFoldDB" id="A0A3B1E674"/>
<feature type="transmembrane region" description="Helical" evidence="3">
    <location>
        <begin position="361"/>
        <end position="388"/>
    </location>
</feature>
<feature type="transmembrane region" description="Helical" evidence="3">
    <location>
        <begin position="395"/>
        <end position="412"/>
    </location>
</feature>
<keyword evidence="3" id="KW-1133">Transmembrane helix</keyword>
<feature type="region of interest" description="Disordered" evidence="2">
    <location>
        <begin position="77"/>
        <end position="109"/>
    </location>
</feature>
<gene>
    <name evidence="4" type="ORF">MNBD_PLANCTO03-820</name>
</gene>
<feature type="transmembrane region" description="Helical" evidence="3">
    <location>
        <begin position="418"/>
        <end position="440"/>
    </location>
</feature>
<keyword evidence="3" id="KW-0812">Transmembrane</keyword>
<evidence type="ECO:0000256" key="3">
    <source>
        <dbReference type="SAM" id="Phobius"/>
    </source>
</evidence>
<keyword evidence="3" id="KW-0472">Membrane</keyword>
<name>A0A3B1E674_9ZZZZ</name>
<feature type="transmembrane region" description="Helical" evidence="3">
    <location>
        <begin position="270"/>
        <end position="289"/>
    </location>
</feature>
<proteinExistence type="predicted"/>
<evidence type="ECO:0000256" key="2">
    <source>
        <dbReference type="SAM" id="MobiDB-lite"/>
    </source>
</evidence>
<feature type="compositionally biased region" description="Basic and acidic residues" evidence="2">
    <location>
        <begin position="77"/>
        <end position="99"/>
    </location>
</feature>
<keyword evidence="1" id="KW-0175">Coiled coil</keyword>
<feature type="transmembrane region" description="Helical" evidence="3">
    <location>
        <begin position="321"/>
        <end position="341"/>
    </location>
</feature>
<evidence type="ECO:0000313" key="4">
    <source>
        <dbReference type="EMBL" id="VAX41775.1"/>
    </source>
</evidence>
<sequence length="467" mass="50334">MEGHPDQAELKPSGGTLTLDGTETTEDDLLDMITSLEARLGDVRELHQEQQSLEVELDDLHADLDARAAELEQREQILNESSTEMHSERAAVEAERRALTDQQAEVQRRRDELEAKEREAGERLHNVDEMQAKLEAAEAALRTERKRREAEAETFRREQEDLVRREAELAAHAAEQGKDTPEITALAAQLAEAQKLATQRAADAEKRAAEAQQRTLELESRCKDLAGECGLVRKALQGSREQIQRVEQELPQRIYKQQLREQRTLVAQRTVVTAMTWICVAVTMGAAGLAGVNGAIGEASLMLGFAFAAFFFGSQAIAGRLFDAPAIAIGLIGASFGWWFPMWSAAVAQALETWAIPTGPLPAAIIAQLPIGVAVATAGLTLSIGLFALTWSGKLLVQVGFVSVLAGGLALFPDDSGFAISAAAVIWIAVTGAGLTRWAVRVASKAAPVTTAVPQVSQVSVAPGRPV</sequence>